<evidence type="ECO:0000313" key="3">
    <source>
        <dbReference type="EMBL" id="KAA6381237.1"/>
    </source>
</evidence>
<evidence type="ECO:0000256" key="2">
    <source>
        <dbReference type="ARBA" id="ARBA00022801"/>
    </source>
</evidence>
<dbReference type="InterPro" id="IPR000560">
    <property type="entry name" value="His_Pase_clade-2"/>
</dbReference>
<dbReference type="CDD" id="cd07061">
    <property type="entry name" value="HP_HAP_like"/>
    <property type="match status" value="1"/>
</dbReference>
<name>A0A5J4VF94_9EUKA</name>
<reference evidence="3 4" key="1">
    <citation type="submission" date="2019-03" db="EMBL/GenBank/DDBJ databases">
        <title>Single cell metagenomics reveals metabolic interactions within the superorganism composed of flagellate Streblomastix strix and complex community of Bacteroidetes bacteria on its surface.</title>
        <authorList>
            <person name="Treitli S.C."/>
            <person name="Kolisko M."/>
            <person name="Husnik F."/>
            <person name="Keeling P."/>
            <person name="Hampl V."/>
        </authorList>
    </citation>
    <scope>NUCLEOTIDE SEQUENCE [LARGE SCALE GENOMIC DNA]</scope>
    <source>
        <strain evidence="3">ST1C</strain>
    </source>
</reference>
<dbReference type="OrthoDB" id="5821688at2759"/>
<dbReference type="PANTHER" id="PTHR11567">
    <property type="entry name" value="ACID PHOSPHATASE-RELATED"/>
    <property type="match status" value="1"/>
</dbReference>
<dbReference type="GO" id="GO:0016791">
    <property type="term" value="F:phosphatase activity"/>
    <property type="evidence" value="ECO:0007669"/>
    <property type="project" value="TreeGrafter"/>
</dbReference>
<dbReference type="EMBL" id="SNRW01007440">
    <property type="protein sequence ID" value="KAA6381237.1"/>
    <property type="molecule type" value="Genomic_DNA"/>
</dbReference>
<evidence type="ECO:0000256" key="1">
    <source>
        <dbReference type="ARBA" id="ARBA00005375"/>
    </source>
</evidence>
<dbReference type="InterPro" id="IPR050645">
    <property type="entry name" value="Histidine_acid_phosphatase"/>
</dbReference>
<evidence type="ECO:0000313" key="4">
    <source>
        <dbReference type="Proteomes" id="UP000324800"/>
    </source>
</evidence>
<dbReference type="PROSITE" id="PS00616">
    <property type="entry name" value="HIS_ACID_PHOSPHAT_1"/>
    <property type="match status" value="1"/>
</dbReference>
<dbReference type="Proteomes" id="UP000324800">
    <property type="component" value="Unassembled WGS sequence"/>
</dbReference>
<dbReference type="Pfam" id="PF00328">
    <property type="entry name" value="His_Phos_2"/>
    <property type="match status" value="1"/>
</dbReference>
<sequence length="214" mass="24819">MSKDQSKEQISSRSELIGLTVITRHGDRNPVHKINYIHENLSYDGELLQKGKDRLENIGKKIREKYFSILKLSDEYQEDKFLFRSTEVKRTIDSLQSFSKGLFPKLNKQVIMEELPNNDILLLGLSGCPKALATMMHQIQGEELVQYEKTNELWIKQVKQILKSNDSGYPLPEGMNEDLYNKAAKGRDDIFHIILPFNDRKWCDASSGFFYNEV</sequence>
<comment type="caution">
    <text evidence="3">The sequence shown here is derived from an EMBL/GenBank/DDBJ whole genome shotgun (WGS) entry which is preliminary data.</text>
</comment>
<dbReference type="Gene3D" id="3.40.50.1240">
    <property type="entry name" value="Phosphoglycerate mutase-like"/>
    <property type="match status" value="1"/>
</dbReference>
<comment type="similarity">
    <text evidence="1">Belongs to the histidine acid phosphatase family.</text>
</comment>
<proteinExistence type="inferred from homology"/>
<dbReference type="InterPro" id="IPR033379">
    <property type="entry name" value="Acid_Pase_AS"/>
</dbReference>
<dbReference type="InterPro" id="IPR029033">
    <property type="entry name" value="His_PPase_superfam"/>
</dbReference>
<dbReference type="PANTHER" id="PTHR11567:SF110">
    <property type="entry name" value="2-PHOSPHOXYLOSE PHOSPHATASE 1"/>
    <property type="match status" value="1"/>
</dbReference>
<dbReference type="AlphaFoldDB" id="A0A5J4VF94"/>
<dbReference type="SUPFAM" id="SSF53254">
    <property type="entry name" value="Phosphoglycerate mutase-like"/>
    <property type="match status" value="1"/>
</dbReference>
<keyword evidence="2" id="KW-0378">Hydrolase</keyword>
<accession>A0A5J4VF94</accession>
<gene>
    <name evidence="3" type="ORF">EZS28_023235</name>
</gene>
<protein>
    <submittedName>
        <fullName evidence="3">Uncharacterized protein</fullName>
    </submittedName>
</protein>
<organism evidence="3 4">
    <name type="scientific">Streblomastix strix</name>
    <dbReference type="NCBI Taxonomy" id="222440"/>
    <lineage>
        <taxon>Eukaryota</taxon>
        <taxon>Metamonada</taxon>
        <taxon>Preaxostyla</taxon>
        <taxon>Oxymonadida</taxon>
        <taxon>Streblomastigidae</taxon>
        <taxon>Streblomastix</taxon>
    </lineage>
</organism>